<dbReference type="eggNOG" id="COG1270">
    <property type="taxonomic scope" value="Bacteria"/>
</dbReference>
<keyword evidence="6 9" id="KW-0812">Transmembrane</keyword>
<evidence type="ECO:0000256" key="6">
    <source>
        <dbReference type="ARBA" id="ARBA00022692"/>
    </source>
</evidence>
<dbReference type="STRING" id="582402.Hbal_2160"/>
<accession>C6XM09</accession>
<comment type="similarity">
    <text evidence="3 9">Belongs to the CobD/CbiB family.</text>
</comment>
<protein>
    <recommendedName>
        <fullName evidence="9">Cobalamin biosynthesis protein CobD</fullName>
    </recommendedName>
</protein>
<dbReference type="AlphaFoldDB" id="C6XM09"/>
<reference evidence="11" key="1">
    <citation type="journal article" date="2011" name="J. Bacteriol.">
        <title>Genome sequences of eight morphologically diverse alphaproteobacteria.</title>
        <authorList>
            <consortium name="US DOE Joint Genome Institute"/>
            <person name="Brown P.J."/>
            <person name="Kysela D.T."/>
            <person name="Buechlein A."/>
            <person name="Hemmerich C."/>
            <person name="Brun Y.V."/>
        </authorList>
    </citation>
    <scope>NUCLEOTIDE SEQUENCE [LARGE SCALE GENOMIC DNA]</scope>
    <source>
        <strain evidence="11">ATCC 49814 / DSM 5838 / IFAM 1418</strain>
    </source>
</reference>
<dbReference type="HOGENOM" id="CLU_054212_0_1_5"/>
<feature type="transmembrane region" description="Helical" evidence="9">
    <location>
        <begin position="159"/>
        <end position="180"/>
    </location>
</feature>
<evidence type="ECO:0000256" key="8">
    <source>
        <dbReference type="ARBA" id="ARBA00023136"/>
    </source>
</evidence>
<dbReference type="OrthoDB" id="9811967at2"/>
<dbReference type="GO" id="GO:0048472">
    <property type="term" value="F:threonine-phosphate decarboxylase activity"/>
    <property type="evidence" value="ECO:0007669"/>
    <property type="project" value="InterPro"/>
</dbReference>
<dbReference type="KEGG" id="hba:Hbal_2160"/>
<evidence type="ECO:0000256" key="7">
    <source>
        <dbReference type="ARBA" id="ARBA00022989"/>
    </source>
</evidence>
<dbReference type="GO" id="GO:0015420">
    <property type="term" value="F:ABC-type vitamin B12 transporter activity"/>
    <property type="evidence" value="ECO:0007669"/>
    <property type="project" value="UniProtKB-UniRule"/>
</dbReference>
<comment type="function">
    <text evidence="9">Converts cobyric acid to cobinamide by the addition of aminopropanol on the F carboxylic group.</text>
</comment>
<dbReference type="GO" id="GO:0009236">
    <property type="term" value="P:cobalamin biosynthetic process"/>
    <property type="evidence" value="ECO:0007669"/>
    <property type="project" value="UniProtKB-UniRule"/>
</dbReference>
<feature type="transmembrane region" description="Helical" evidence="9">
    <location>
        <begin position="88"/>
        <end position="108"/>
    </location>
</feature>
<dbReference type="EMBL" id="CP001678">
    <property type="protein sequence ID" value="ACT59841.1"/>
    <property type="molecule type" value="Genomic_DNA"/>
</dbReference>
<evidence type="ECO:0000313" key="10">
    <source>
        <dbReference type="EMBL" id="ACT59841.1"/>
    </source>
</evidence>
<evidence type="ECO:0000256" key="4">
    <source>
        <dbReference type="ARBA" id="ARBA00022475"/>
    </source>
</evidence>
<dbReference type="RefSeq" id="WP_015827991.1">
    <property type="nucleotide sequence ID" value="NC_012982.1"/>
</dbReference>
<evidence type="ECO:0000313" key="11">
    <source>
        <dbReference type="Proteomes" id="UP000002745"/>
    </source>
</evidence>
<dbReference type="NCBIfam" id="TIGR00380">
    <property type="entry name" value="cobal_cbiB"/>
    <property type="match status" value="1"/>
</dbReference>
<keyword evidence="4 9" id="KW-1003">Cell membrane</keyword>
<evidence type="ECO:0000256" key="2">
    <source>
        <dbReference type="ARBA" id="ARBA00004953"/>
    </source>
</evidence>
<feature type="transmembrane region" description="Helical" evidence="9">
    <location>
        <begin position="292"/>
        <end position="315"/>
    </location>
</feature>
<evidence type="ECO:0000256" key="3">
    <source>
        <dbReference type="ARBA" id="ARBA00006263"/>
    </source>
</evidence>
<proteinExistence type="inferred from homology"/>
<dbReference type="Proteomes" id="UP000002745">
    <property type="component" value="Chromosome"/>
</dbReference>
<evidence type="ECO:0000256" key="1">
    <source>
        <dbReference type="ARBA" id="ARBA00004651"/>
    </source>
</evidence>
<evidence type="ECO:0000256" key="5">
    <source>
        <dbReference type="ARBA" id="ARBA00022573"/>
    </source>
</evidence>
<comment type="caution">
    <text evidence="9">Lacks conserved residue(s) required for the propagation of feature annotation.</text>
</comment>
<keyword evidence="7 9" id="KW-1133">Transmembrane helix</keyword>
<name>C6XM09_HIRBI</name>
<keyword evidence="8 9" id="KW-0472">Membrane</keyword>
<comment type="subcellular location">
    <subcellularLocation>
        <location evidence="1 9">Cell membrane</location>
        <topology evidence="1 9">Multi-pass membrane protein</topology>
    </subcellularLocation>
</comment>
<sequence length="316" mass="34702">MTAINIVLLAWAIEALFGWPDWLYQEIKHPVVWIGAFISKFDRMWNHPNVSHQARYMAGATTSIIAITSTTGLACMISFLLSYSPLGWIIEAIFISSLIASRSLYMHIHKVLLPLKNDDIPAARIAVSQIVGRETSQLTASEISRASLESLAENTSDGVVAPLFWAVLFGLPGIAAYKAINTLDSMIGHKSEKYHAFGGFAARLDDIVNLLPARITGLVFALTSLKLQALKIMLQDASKHRSPNAGWPEAAMAGALNINLSGPRIYNNKQVDEPVLNVEGHSPSPDDIQRGLILYIKSMLVIATLLAAIQFWSLWQ</sequence>
<keyword evidence="11" id="KW-1185">Reference proteome</keyword>
<dbReference type="PANTHER" id="PTHR34308">
    <property type="entry name" value="COBALAMIN BIOSYNTHESIS PROTEIN CBIB"/>
    <property type="match status" value="1"/>
</dbReference>
<evidence type="ECO:0000256" key="9">
    <source>
        <dbReference type="HAMAP-Rule" id="MF_00024"/>
    </source>
</evidence>
<dbReference type="GO" id="GO:0005886">
    <property type="term" value="C:plasma membrane"/>
    <property type="evidence" value="ECO:0007669"/>
    <property type="project" value="UniProtKB-SubCell"/>
</dbReference>
<dbReference type="UniPathway" id="UPA00148"/>
<keyword evidence="5 9" id="KW-0169">Cobalamin biosynthesis</keyword>
<feature type="transmembrane region" description="Helical" evidence="9">
    <location>
        <begin position="56"/>
        <end position="81"/>
    </location>
</feature>
<dbReference type="InterPro" id="IPR004485">
    <property type="entry name" value="Cobalamin_biosynth_CobD/CbiB"/>
</dbReference>
<comment type="pathway">
    <text evidence="2 9">Cofactor biosynthesis; adenosylcobalamin biosynthesis.</text>
</comment>
<dbReference type="Pfam" id="PF03186">
    <property type="entry name" value="CobD_Cbib"/>
    <property type="match status" value="1"/>
</dbReference>
<gene>
    <name evidence="9" type="primary">cobD</name>
    <name evidence="10" type="ordered locus">Hbal_2160</name>
</gene>
<dbReference type="PANTHER" id="PTHR34308:SF1">
    <property type="entry name" value="COBALAMIN BIOSYNTHESIS PROTEIN CBIB"/>
    <property type="match status" value="1"/>
</dbReference>
<organism evidence="10 11">
    <name type="scientific">Hirschia baltica (strain ATCC 49814 / DSM 5838 / IFAM 1418)</name>
    <dbReference type="NCBI Taxonomy" id="582402"/>
    <lineage>
        <taxon>Bacteria</taxon>
        <taxon>Pseudomonadati</taxon>
        <taxon>Pseudomonadota</taxon>
        <taxon>Alphaproteobacteria</taxon>
        <taxon>Hyphomonadales</taxon>
        <taxon>Hyphomonadaceae</taxon>
        <taxon>Hirschia</taxon>
    </lineage>
</organism>
<dbReference type="HAMAP" id="MF_00024">
    <property type="entry name" value="CobD_CbiB"/>
    <property type="match status" value="1"/>
</dbReference>